<dbReference type="AlphaFoldDB" id="K9ZR37"/>
<protein>
    <submittedName>
        <fullName evidence="1">Uncharacterized protein</fullName>
    </submittedName>
</protein>
<dbReference type="Proteomes" id="UP000010474">
    <property type="component" value="Chromosome"/>
</dbReference>
<dbReference type="HOGENOM" id="CLU_1359240_0_0_3"/>
<name>K9ZR37_ANACC</name>
<dbReference type="STRING" id="272123.Anacy_5513"/>
<evidence type="ECO:0000313" key="1">
    <source>
        <dbReference type="EMBL" id="AFZ60825.1"/>
    </source>
</evidence>
<sequence length="207" mass="22897">MVMSKSKKVVLNLKLDAPHTYQALENLAEISQELVNSALDGDEQAIAQIADFKLKQATREANADQVFSNLKDGVTSLGNVFAKEADFINHTSKEVTQMADSWKQTRLSDRTLAHGLEQSLIRSDYELIEADVKHERKINLLGTEHKTNIRLIDVDFASKQHQLNANVNHALGSSPKAVQASHYLKSAKGAVQNIGSGLFGMVKRLFD</sequence>
<gene>
    <name evidence="1" type="ordered locus">Anacy_5513</name>
</gene>
<dbReference type="KEGG" id="acy:Anacy_5513"/>
<organism evidence="1 2">
    <name type="scientific">Anabaena cylindrica (strain ATCC 27899 / PCC 7122)</name>
    <dbReference type="NCBI Taxonomy" id="272123"/>
    <lineage>
        <taxon>Bacteria</taxon>
        <taxon>Bacillati</taxon>
        <taxon>Cyanobacteriota</taxon>
        <taxon>Cyanophyceae</taxon>
        <taxon>Nostocales</taxon>
        <taxon>Nostocaceae</taxon>
        <taxon>Anabaena</taxon>
    </lineage>
</organism>
<keyword evidence="2" id="KW-1185">Reference proteome</keyword>
<reference evidence="2" key="1">
    <citation type="journal article" date="2013" name="Proc. Natl. Acad. Sci. U.S.A.">
        <title>Improving the coverage of the cyanobacterial phylum using diversity-driven genome sequencing.</title>
        <authorList>
            <person name="Shih P.M."/>
            <person name="Wu D."/>
            <person name="Latifi A."/>
            <person name="Axen S.D."/>
            <person name="Fewer D.P."/>
            <person name="Talla E."/>
            <person name="Calteau A."/>
            <person name="Cai F."/>
            <person name="Tandeau de Marsac N."/>
            <person name="Rippka R."/>
            <person name="Herdman M."/>
            <person name="Sivonen K."/>
            <person name="Coursin T."/>
            <person name="Laurent T."/>
            <person name="Goodwin L."/>
            <person name="Nolan M."/>
            <person name="Davenport K.W."/>
            <person name="Han C.S."/>
            <person name="Rubin E.M."/>
            <person name="Eisen J.A."/>
            <person name="Woyke T."/>
            <person name="Gugger M."/>
            <person name="Kerfeld C.A."/>
        </authorList>
    </citation>
    <scope>NUCLEOTIDE SEQUENCE [LARGE SCALE GENOMIC DNA]</scope>
    <source>
        <strain evidence="2">ATCC 27899 / PCC 7122</strain>
    </source>
</reference>
<proteinExistence type="predicted"/>
<dbReference type="PATRIC" id="fig|272123.3.peg.5968"/>
<accession>K9ZR37</accession>
<evidence type="ECO:0000313" key="2">
    <source>
        <dbReference type="Proteomes" id="UP000010474"/>
    </source>
</evidence>
<dbReference type="EMBL" id="CP003659">
    <property type="protein sequence ID" value="AFZ60825.1"/>
    <property type="molecule type" value="Genomic_DNA"/>
</dbReference>